<dbReference type="PANTHER" id="PTHR10963">
    <property type="entry name" value="GLYCOSYL HYDROLASE-RELATED"/>
    <property type="match status" value="1"/>
</dbReference>
<comment type="similarity">
    <text evidence="1">Belongs to the glycosyl hydrolase 16 family.</text>
</comment>
<dbReference type="RefSeq" id="WP_343797488.1">
    <property type="nucleotide sequence ID" value="NZ_BAAAGF010000002.1"/>
</dbReference>
<evidence type="ECO:0000313" key="3">
    <source>
        <dbReference type="EMBL" id="GAA0743733.1"/>
    </source>
</evidence>
<feature type="domain" description="GH16" evidence="2">
    <location>
        <begin position="29"/>
        <end position="254"/>
    </location>
</feature>
<accession>A0ABN1JP31</accession>
<dbReference type="InterPro" id="IPR000757">
    <property type="entry name" value="Beta-glucanase-like"/>
</dbReference>
<dbReference type="InterPro" id="IPR050546">
    <property type="entry name" value="Glycosyl_Hydrlase_16"/>
</dbReference>
<comment type="caution">
    <text evidence="3">The sequence shown here is derived from an EMBL/GenBank/DDBJ whole genome shotgun (WGS) entry which is preliminary data.</text>
</comment>
<dbReference type="EMBL" id="BAAAGF010000002">
    <property type="protein sequence ID" value="GAA0743733.1"/>
    <property type="molecule type" value="Genomic_DNA"/>
</dbReference>
<reference evidence="3 4" key="1">
    <citation type="journal article" date="2019" name="Int. J. Syst. Evol. Microbiol.">
        <title>The Global Catalogue of Microorganisms (GCM) 10K type strain sequencing project: providing services to taxonomists for standard genome sequencing and annotation.</title>
        <authorList>
            <consortium name="The Broad Institute Genomics Platform"/>
            <consortium name="The Broad Institute Genome Sequencing Center for Infectious Disease"/>
            <person name="Wu L."/>
            <person name="Ma J."/>
        </authorList>
    </citation>
    <scope>NUCLEOTIDE SEQUENCE [LARGE SCALE GENOMIC DNA]</scope>
    <source>
        <strain evidence="3 4">JCM 15976</strain>
    </source>
</reference>
<dbReference type="PANTHER" id="PTHR10963:SF55">
    <property type="entry name" value="GLYCOSIDE HYDROLASE FAMILY 16 PROTEIN"/>
    <property type="match status" value="1"/>
</dbReference>
<evidence type="ECO:0000256" key="1">
    <source>
        <dbReference type="ARBA" id="ARBA00006865"/>
    </source>
</evidence>
<name>A0ABN1JP31_9FLAO</name>
<gene>
    <name evidence="3" type="ORF">GCM10009431_17180</name>
</gene>
<evidence type="ECO:0000313" key="4">
    <source>
        <dbReference type="Proteomes" id="UP001500736"/>
    </source>
</evidence>
<proteinExistence type="inferred from homology"/>
<dbReference type="Proteomes" id="UP001500736">
    <property type="component" value="Unassembled WGS sequence"/>
</dbReference>
<dbReference type="Pfam" id="PF00722">
    <property type="entry name" value="Glyco_hydro_16"/>
    <property type="match status" value="1"/>
</dbReference>
<dbReference type="CDD" id="cd08023">
    <property type="entry name" value="GH16_laminarinase_like"/>
    <property type="match status" value="1"/>
</dbReference>
<protein>
    <recommendedName>
        <fullName evidence="2">GH16 domain-containing protein</fullName>
    </recommendedName>
</protein>
<keyword evidence="4" id="KW-1185">Reference proteome</keyword>
<dbReference type="PROSITE" id="PS51762">
    <property type="entry name" value="GH16_2"/>
    <property type="match status" value="1"/>
</dbReference>
<dbReference type="PROSITE" id="PS51257">
    <property type="entry name" value="PROKAR_LIPOPROTEIN"/>
    <property type="match status" value="1"/>
</dbReference>
<sequence>MRNSFLIALLCIAFTSCNKASKKELIFEEDFTGSSLNESFWNYELGDGCPNLCGWGNNERQTYTKHNVSVKDGLLYIKATKDSTLYESGRITTAKKIEFQYGTVEVRAKLPQGQGIWPAIWMLGSDIGDKGWPACGEIDIMEYVGKAPHEVHTTLHTPDSYGQSKNTKITTNNKIEEGFHIYKCNWTKDFIEFFIDDTLVYTFNPEVKNDKTWPFDKPFYIILNMAIGGNFGGPEVDDSIFPQEFIVDYVKVYK</sequence>
<dbReference type="SUPFAM" id="SSF49899">
    <property type="entry name" value="Concanavalin A-like lectins/glucanases"/>
    <property type="match status" value="1"/>
</dbReference>
<dbReference type="Gene3D" id="2.60.120.200">
    <property type="match status" value="1"/>
</dbReference>
<evidence type="ECO:0000259" key="2">
    <source>
        <dbReference type="PROSITE" id="PS51762"/>
    </source>
</evidence>
<dbReference type="InterPro" id="IPR013320">
    <property type="entry name" value="ConA-like_dom_sf"/>
</dbReference>
<organism evidence="3 4">
    <name type="scientific">Gaetbulibacter jejuensis</name>
    <dbReference type="NCBI Taxonomy" id="584607"/>
    <lineage>
        <taxon>Bacteria</taxon>
        <taxon>Pseudomonadati</taxon>
        <taxon>Bacteroidota</taxon>
        <taxon>Flavobacteriia</taxon>
        <taxon>Flavobacteriales</taxon>
        <taxon>Flavobacteriaceae</taxon>
        <taxon>Gaetbulibacter</taxon>
    </lineage>
</organism>